<dbReference type="EMBL" id="DXBO01000031">
    <property type="protein sequence ID" value="HIZ47613.1"/>
    <property type="molecule type" value="Genomic_DNA"/>
</dbReference>
<dbReference type="GO" id="GO:0003677">
    <property type="term" value="F:DNA binding"/>
    <property type="evidence" value="ECO:0007669"/>
    <property type="project" value="InterPro"/>
</dbReference>
<keyword evidence="3 7" id="KW-0347">Helicase</keyword>
<dbReference type="Pfam" id="PF04851">
    <property type="entry name" value="ResIII"/>
    <property type="match status" value="1"/>
</dbReference>
<accession>A0A9D2F1E6</accession>
<keyword evidence="2" id="KW-0378">Hydrolase</keyword>
<dbReference type="GO" id="GO:0016787">
    <property type="term" value="F:hydrolase activity"/>
    <property type="evidence" value="ECO:0007669"/>
    <property type="project" value="UniProtKB-KW"/>
</dbReference>
<comment type="caution">
    <text evidence="7">The sequence shown here is derived from an EMBL/GenBank/DDBJ whole genome shotgun (WGS) entry which is preliminary data.</text>
</comment>
<dbReference type="Proteomes" id="UP000824031">
    <property type="component" value="Unassembled WGS sequence"/>
</dbReference>
<dbReference type="Pfam" id="PF00271">
    <property type="entry name" value="Helicase_C"/>
    <property type="match status" value="1"/>
</dbReference>
<evidence type="ECO:0000256" key="4">
    <source>
        <dbReference type="ARBA" id="ARBA00022840"/>
    </source>
</evidence>
<dbReference type="PANTHER" id="PTHR11274">
    <property type="entry name" value="RAD25/XP-B DNA REPAIR HELICASE"/>
    <property type="match status" value="1"/>
</dbReference>
<dbReference type="InterPro" id="IPR014001">
    <property type="entry name" value="Helicase_ATP-bd"/>
</dbReference>
<evidence type="ECO:0000259" key="6">
    <source>
        <dbReference type="PROSITE" id="PS51194"/>
    </source>
</evidence>
<evidence type="ECO:0000259" key="5">
    <source>
        <dbReference type="PROSITE" id="PS51192"/>
    </source>
</evidence>
<dbReference type="SMART" id="SM00490">
    <property type="entry name" value="HELICc"/>
    <property type="match status" value="1"/>
</dbReference>
<organism evidence="7 8">
    <name type="scientific">Candidatus Gemmiger excrementavium</name>
    <dbReference type="NCBI Taxonomy" id="2838608"/>
    <lineage>
        <taxon>Bacteria</taxon>
        <taxon>Bacillati</taxon>
        <taxon>Bacillota</taxon>
        <taxon>Clostridia</taxon>
        <taxon>Eubacteriales</taxon>
        <taxon>Gemmiger</taxon>
    </lineage>
</organism>
<dbReference type="InterPro" id="IPR027417">
    <property type="entry name" value="P-loop_NTPase"/>
</dbReference>
<evidence type="ECO:0000313" key="7">
    <source>
        <dbReference type="EMBL" id="HIZ47613.1"/>
    </source>
</evidence>
<dbReference type="SMART" id="SM00487">
    <property type="entry name" value="DEXDc"/>
    <property type="match status" value="1"/>
</dbReference>
<feature type="domain" description="Helicase ATP-binding" evidence="5">
    <location>
        <begin position="109"/>
        <end position="263"/>
    </location>
</feature>
<dbReference type="CDD" id="cd17926">
    <property type="entry name" value="DEXHc_RE"/>
    <property type="match status" value="1"/>
</dbReference>
<gene>
    <name evidence="7" type="ORF">H9810_02690</name>
</gene>
<dbReference type="PROSITE" id="PS51194">
    <property type="entry name" value="HELICASE_CTER"/>
    <property type="match status" value="1"/>
</dbReference>
<evidence type="ECO:0000256" key="3">
    <source>
        <dbReference type="ARBA" id="ARBA00022806"/>
    </source>
</evidence>
<keyword evidence="4" id="KW-0067">ATP-binding</keyword>
<evidence type="ECO:0000313" key="8">
    <source>
        <dbReference type="Proteomes" id="UP000824031"/>
    </source>
</evidence>
<sequence>MIVTLDGRLHLIDCPAKLRHQLMDRLTIPNPAYQRAAAMGLPTWNIPKELMLYQVDNNELILPRGLAMEIWRNRPKGTSRRDCMTLCPVPQWPASDIRLRDYQQRTARAVLESKVPQGVIVMPCGAGKTETGLYLAKAIGQPVLWIAHTIDLIRQVQDRAFLRLGLTGDQIGILAGRHRHIGTNLTVATVQTLYHMDLDELAGRFGTVIVDECQHVVANPANAEMYNSVLGCLPAYYRYGLTATPDRADGLADTIHMILGDTLAQVSQQELVEAGGTVLPVIQPVQTEFHYSPGAREYDHIDPNRLRRHMAADNARTARILSYLAPALLAGHTCIVLGSSLDMLARLEQALAKDKDLQERGILCRSINGSTRALLRAESLRELRAPDSPVRCLLATYQLAKEGLDIPRADRLFLVQPVRDSTAIQQSVGRIMRPAPGKTDAIVYDFVDAWVPNCQSQWSARKTVYRKLNANIHPIQKEDKNHG</sequence>
<dbReference type="PANTHER" id="PTHR11274:SF0">
    <property type="entry name" value="GENERAL TRANSCRIPTION AND DNA REPAIR FACTOR IIH HELICASE SUBUNIT XPB"/>
    <property type="match status" value="1"/>
</dbReference>
<dbReference type="PROSITE" id="PS51192">
    <property type="entry name" value="HELICASE_ATP_BIND_1"/>
    <property type="match status" value="1"/>
</dbReference>
<dbReference type="InterPro" id="IPR001650">
    <property type="entry name" value="Helicase_C-like"/>
</dbReference>
<feature type="domain" description="Helicase C-terminal" evidence="6">
    <location>
        <begin position="323"/>
        <end position="483"/>
    </location>
</feature>
<dbReference type="CDD" id="cd18785">
    <property type="entry name" value="SF2_C"/>
    <property type="match status" value="1"/>
</dbReference>
<evidence type="ECO:0000256" key="1">
    <source>
        <dbReference type="ARBA" id="ARBA00022741"/>
    </source>
</evidence>
<dbReference type="InterPro" id="IPR050615">
    <property type="entry name" value="ATP-dep_DNA_Helicase"/>
</dbReference>
<proteinExistence type="predicted"/>
<protein>
    <submittedName>
        <fullName evidence="7">DEAD/DEAH box helicase</fullName>
    </submittedName>
</protein>
<dbReference type="InterPro" id="IPR006935">
    <property type="entry name" value="Helicase/UvrB_N"/>
</dbReference>
<keyword evidence="1" id="KW-0547">Nucleotide-binding</keyword>
<reference evidence="7" key="2">
    <citation type="submission" date="2021-04" db="EMBL/GenBank/DDBJ databases">
        <authorList>
            <person name="Gilroy R."/>
        </authorList>
    </citation>
    <scope>NUCLEOTIDE SEQUENCE</scope>
    <source>
        <strain evidence="7">3436</strain>
    </source>
</reference>
<name>A0A9D2F1E6_9FIRM</name>
<dbReference type="AlphaFoldDB" id="A0A9D2F1E6"/>
<dbReference type="GO" id="GO:0005524">
    <property type="term" value="F:ATP binding"/>
    <property type="evidence" value="ECO:0007669"/>
    <property type="project" value="UniProtKB-KW"/>
</dbReference>
<reference evidence="7" key="1">
    <citation type="journal article" date="2021" name="PeerJ">
        <title>Extensive microbial diversity within the chicken gut microbiome revealed by metagenomics and culture.</title>
        <authorList>
            <person name="Gilroy R."/>
            <person name="Ravi A."/>
            <person name="Getino M."/>
            <person name="Pursley I."/>
            <person name="Horton D.L."/>
            <person name="Alikhan N.F."/>
            <person name="Baker D."/>
            <person name="Gharbi K."/>
            <person name="Hall N."/>
            <person name="Watson M."/>
            <person name="Adriaenssens E.M."/>
            <person name="Foster-Nyarko E."/>
            <person name="Jarju S."/>
            <person name="Secka A."/>
            <person name="Antonio M."/>
            <person name="Oren A."/>
            <person name="Chaudhuri R.R."/>
            <person name="La Ragione R."/>
            <person name="Hildebrand F."/>
            <person name="Pallen M.J."/>
        </authorList>
    </citation>
    <scope>NUCLEOTIDE SEQUENCE</scope>
    <source>
        <strain evidence="7">3436</strain>
    </source>
</reference>
<dbReference type="GO" id="GO:0004386">
    <property type="term" value="F:helicase activity"/>
    <property type="evidence" value="ECO:0007669"/>
    <property type="project" value="UniProtKB-KW"/>
</dbReference>
<evidence type="ECO:0000256" key="2">
    <source>
        <dbReference type="ARBA" id="ARBA00022801"/>
    </source>
</evidence>
<dbReference type="Gene3D" id="3.40.50.300">
    <property type="entry name" value="P-loop containing nucleotide triphosphate hydrolases"/>
    <property type="match status" value="2"/>
</dbReference>
<dbReference type="SUPFAM" id="SSF52540">
    <property type="entry name" value="P-loop containing nucleoside triphosphate hydrolases"/>
    <property type="match status" value="1"/>
</dbReference>